<comment type="similarity">
    <text evidence="1">Belongs to the NmrA-type oxidoreductase family. Isoflavone reductase subfamily.</text>
</comment>
<feature type="domain" description="NmrA-like" evidence="4">
    <location>
        <begin position="4"/>
        <end position="276"/>
    </location>
</feature>
<dbReference type="Pfam" id="PF05368">
    <property type="entry name" value="NmrA"/>
    <property type="match status" value="1"/>
</dbReference>
<protein>
    <submittedName>
        <fullName evidence="5">NAD(P)-binding protein</fullName>
    </submittedName>
</protein>
<dbReference type="SUPFAM" id="SSF51735">
    <property type="entry name" value="NAD(P)-binding Rossmann-fold domains"/>
    <property type="match status" value="1"/>
</dbReference>
<evidence type="ECO:0000256" key="1">
    <source>
        <dbReference type="ARBA" id="ARBA00005725"/>
    </source>
</evidence>
<sequence length="331" mass="36967">MVVVAVAGGTGAVGRTMVRAMVGSGHHKVYVLSRTADTVGDGGDYERPKHLLVDYSSVEQIAVTLRHHRIEVVVSALLLVDQQAAESQVHLIRGAALSGTVTKFIPSEFHLDFHAPIQGLDLFMKKFQLESERELERQPQLTWTLIRNGLFLDYLGTPFHPKAKPTELMHWCIFIDLENEVCVFPGDGTKVMTFTHSSDLAAYVERLISLPAEDWPRHSLIKANRLQIKDLGGIVAKVTGRNFRTVYDAEEAVRRGQITQLPFNKALFADEQWGDLYRLVEKEAMLTLLSDGYDVRGKDLAELLPGVQTTSVEDFLRQCWLVKEDGSGNAV</sequence>
<evidence type="ECO:0000256" key="2">
    <source>
        <dbReference type="ARBA" id="ARBA00022857"/>
    </source>
</evidence>
<dbReference type="Proteomes" id="UP001392437">
    <property type="component" value="Unassembled WGS sequence"/>
</dbReference>
<dbReference type="InterPro" id="IPR036291">
    <property type="entry name" value="NAD(P)-bd_dom_sf"/>
</dbReference>
<comment type="caution">
    <text evidence="5">The sequence shown here is derived from an EMBL/GenBank/DDBJ whole genome shotgun (WGS) entry which is preliminary data.</text>
</comment>
<dbReference type="EMBL" id="JAQQWP010000009">
    <property type="protein sequence ID" value="KAK8101455.1"/>
    <property type="molecule type" value="Genomic_DNA"/>
</dbReference>
<keyword evidence="3" id="KW-0560">Oxidoreductase</keyword>
<proteinExistence type="inferred from homology"/>
<evidence type="ECO:0000256" key="3">
    <source>
        <dbReference type="ARBA" id="ARBA00023002"/>
    </source>
</evidence>
<dbReference type="Gene3D" id="3.90.25.10">
    <property type="entry name" value="UDP-galactose 4-epimerase, domain 1"/>
    <property type="match status" value="1"/>
</dbReference>
<keyword evidence="2" id="KW-0521">NADP</keyword>
<reference evidence="5 6" key="1">
    <citation type="submission" date="2023-01" db="EMBL/GenBank/DDBJ databases">
        <title>Analysis of 21 Apiospora genomes using comparative genomics revels a genus with tremendous synthesis potential of carbohydrate active enzymes and secondary metabolites.</title>
        <authorList>
            <person name="Sorensen T."/>
        </authorList>
    </citation>
    <scope>NUCLEOTIDE SEQUENCE [LARGE SCALE GENOMIC DNA]</scope>
    <source>
        <strain evidence="5 6">CBS 117206</strain>
    </source>
</reference>
<dbReference type="GO" id="GO:0016491">
    <property type="term" value="F:oxidoreductase activity"/>
    <property type="evidence" value="ECO:0007669"/>
    <property type="project" value="UniProtKB-KW"/>
</dbReference>
<keyword evidence="6" id="KW-1185">Reference proteome</keyword>
<gene>
    <name evidence="5" type="ORF">PG999_011829</name>
</gene>
<dbReference type="PANTHER" id="PTHR47706:SF4">
    <property type="entry name" value="NMRA-LIKE DOMAIN-CONTAINING PROTEIN"/>
    <property type="match status" value="1"/>
</dbReference>
<dbReference type="InterPro" id="IPR008030">
    <property type="entry name" value="NmrA-like"/>
</dbReference>
<dbReference type="InterPro" id="IPR051609">
    <property type="entry name" value="NmrA/Isoflavone_reductase-like"/>
</dbReference>
<name>A0AAW0QE39_9PEZI</name>
<dbReference type="AlphaFoldDB" id="A0AAW0QE39"/>
<evidence type="ECO:0000313" key="6">
    <source>
        <dbReference type="Proteomes" id="UP001392437"/>
    </source>
</evidence>
<dbReference type="PANTHER" id="PTHR47706">
    <property type="entry name" value="NMRA-LIKE FAMILY PROTEIN"/>
    <property type="match status" value="1"/>
</dbReference>
<evidence type="ECO:0000259" key="4">
    <source>
        <dbReference type="Pfam" id="PF05368"/>
    </source>
</evidence>
<dbReference type="Gene3D" id="3.40.50.720">
    <property type="entry name" value="NAD(P)-binding Rossmann-like Domain"/>
    <property type="match status" value="1"/>
</dbReference>
<accession>A0AAW0QE39</accession>
<organism evidence="5 6">
    <name type="scientific">Apiospora kogelbergensis</name>
    <dbReference type="NCBI Taxonomy" id="1337665"/>
    <lineage>
        <taxon>Eukaryota</taxon>
        <taxon>Fungi</taxon>
        <taxon>Dikarya</taxon>
        <taxon>Ascomycota</taxon>
        <taxon>Pezizomycotina</taxon>
        <taxon>Sordariomycetes</taxon>
        <taxon>Xylariomycetidae</taxon>
        <taxon>Amphisphaeriales</taxon>
        <taxon>Apiosporaceae</taxon>
        <taxon>Apiospora</taxon>
    </lineage>
</organism>
<evidence type="ECO:0000313" key="5">
    <source>
        <dbReference type="EMBL" id="KAK8101455.1"/>
    </source>
</evidence>